<dbReference type="PANTHER" id="PTHR30258">
    <property type="entry name" value="TYPE II SECRETION SYSTEM PROTEIN GSPE-RELATED"/>
    <property type="match status" value="1"/>
</dbReference>
<dbReference type="SUPFAM" id="SSF160246">
    <property type="entry name" value="EspE N-terminal domain-like"/>
    <property type="match status" value="1"/>
</dbReference>
<evidence type="ECO:0000256" key="3">
    <source>
        <dbReference type="ARBA" id="ARBA00022840"/>
    </source>
</evidence>
<proteinExistence type="inferred from homology"/>
<dbReference type="AlphaFoldDB" id="A0A1F5P3S8"/>
<reference evidence="5 6" key="1">
    <citation type="journal article" date="2016" name="Nat. Commun.">
        <title>Thousands of microbial genomes shed light on interconnected biogeochemical processes in an aquifer system.</title>
        <authorList>
            <person name="Anantharaman K."/>
            <person name="Brown C.T."/>
            <person name="Hug L.A."/>
            <person name="Sharon I."/>
            <person name="Castelle C.J."/>
            <person name="Probst A.J."/>
            <person name="Thomas B.C."/>
            <person name="Singh A."/>
            <person name="Wilkins M.J."/>
            <person name="Karaoz U."/>
            <person name="Brodie E.L."/>
            <person name="Williams K.H."/>
            <person name="Hubbard S.S."/>
            <person name="Banfield J.F."/>
        </authorList>
    </citation>
    <scope>NUCLEOTIDE SEQUENCE [LARGE SCALE GENOMIC DNA]</scope>
</reference>
<protein>
    <recommendedName>
        <fullName evidence="4">Bacterial type II secretion system protein E domain-containing protein</fullName>
    </recommendedName>
</protein>
<dbReference type="CDD" id="cd01129">
    <property type="entry name" value="PulE-GspE-like"/>
    <property type="match status" value="1"/>
</dbReference>
<dbReference type="InterPro" id="IPR037257">
    <property type="entry name" value="T2SS_E_N_sf"/>
</dbReference>
<evidence type="ECO:0000313" key="5">
    <source>
        <dbReference type="EMBL" id="OGE84546.1"/>
    </source>
</evidence>
<dbReference type="Gene3D" id="3.30.450.90">
    <property type="match status" value="1"/>
</dbReference>
<sequence>MVNKEDIIKDLLLRRGYVTAENIASAEDFAVKKNSTVIRYLIDQEILTKDIIGQAVAEEFQVPYADLNSNQPPKAQVLLMPQDFARRHMALVFQYDDKEIVVATDAPHQPNLLAELDALLNRSEAKRAIKLAYSLQEDLEAAFVHYRESLSVRFIDIIKDQKRVAPEIIEEIFEDAILYRVSDVHFEPQDAEVLVRFRIDGVLREVGRIPREYYENILNRVKVQARLRIDDHFSAQDGALRYEKNGASVDARVSIMPTLEGEKIAIRLLSEYVRNLSLKDLGLTEDNQKILSSAAEKPFGMILVTGPTGSGKTTTLYALLKILNDPEVNITTIEDPVEYRIKGLNQIQVNADTNLTFADGLRSIVRQDPDIILVGEIRDNATAEISVNAALTGHLLFSTFHANDAPTSIPRLLDMDVEPFLLASTLKVIIAQRLVRRICESCRYSVSVTPAELKPIGRAAEYLAGQTNLYRGKGCNVCGFTGYKGRIGIFEFIDVTPEMQNLILKNPSTSEIWALARSQGARSLFEDGIFKVIAGVTTIDELMRVAEPPKN</sequence>
<dbReference type="SUPFAM" id="SSF52540">
    <property type="entry name" value="P-loop containing nucleoside triphosphate hydrolases"/>
    <property type="match status" value="1"/>
</dbReference>
<evidence type="ECO:0000256" key="1">
    <source>
        <dbReference type="ARBA" id="ARBA00006611"/>
    </source>
</evidence>
<organism evidence="5 6">
    <name type="scientific">Candidatus Doudnabacteria bacterium RIFCSPHIGHO2_01_FULL_49_9</name>
    <dbReference type="NCBI Taxonomy" id="1817827"/>
    <lineage>
        <taxon>Bacteria</taxon>
        <taxon>Candidatus Doudnaibacteriota</taxon>
    </lineage>
</organism>
<dbReference type="InterPro" id="IPR001482">
    <property type="entry name" value="T2SS/T4SS_dom"/>
</dbReference>
<dbReference type="Gene3D" id="3.30.300.160">
    <property type="entry name" value="Type II secretion system, protein E, N-terminal domain"/>
    <property type="match status" value="1"/>
</dbReference>
<comment type="similarity">
    <text evidence="1">Belongs to the GSP E family.</text>
</comment>
<dbReference type="FunFam" id="3.40.50.300:FF:000398">
    <property type="entry name" value="Type IV pilus assembly ATPase PilB"/>
    <property type="match status" value="1"/>
</dbReference>
<dbReference type="InterPro" id="IPR027417">
    <property type="entry name" value="P-loop_NTPase"/>
</dbReference>
<dbReference type="GO" id="GO:0016887">
    <property type="term" value="F:ATP hydrolysis activity"/>
    <property type="evidence" value="ECO:0007669"/>
    <property type="project" value="TreeGrafter"/>
</dbReference>
<dbReference type="Gene3D" id="3.40.50.300">
    <property type="entry name" value="P-loop containing nucleotide triphosphate hydrolases"/>
    <property type="match status" value="1"/>
</dbReference>
<dbReference type="InterPro" id="IPR007831">
    <property type="entry name" value="T2SS_GspE_N"/>
</dbReference>
<keyword evidence="3" id="KW-0067">ATP-binding</keyword>
<evidence type="ECO:0000259" key="4">
    <source>
        <dbReference type="PROSITE" id="PS00662"/>
    </source>
</evidence>
<accession>A0A1F5P3S8</accession>
<feature type="domain" description="Bacterial type II secretion system protein E" evidence="4">
    <location>
        <begin position="365"/>
        <end position="379"/>
    </location>
</feature>
<comment type="caution">
    <text evidence="5">The sequence shown here is derived from an EMBL/GenBank/DDBJ whole genome shotgun (WGS) entry which is preliminary data.</text>
</comment>
<dbReference type="Pfam" id="PF00437">
    <property type="entry name" value="T2SSE"/>
    <property type="match status" value="1"/>
</dbReference>
<dbReference type="GO" id="GO:0005524">
    <property type="term" value="F:ATP binding"/>
    <property type="evidence" value="ECO:0007669"/>
    <property type="project" value="UniProtKB-KW"/>
</dbReference>
<name>A0A1F5P3S8_9BACT</name>
<dbReference type="Pfam" id="PF05157">
    <property type="entry name" value="MshEN"/>
    <property type="match status" value="1"/>
</dbReference>
<dbReference type="Proteomes" id="UP000176339">
    <property type="component" value="Unassembled WGS sequence"/>
</dbReference>
<evidence type="ECO:0000256" key="2">
    <source>
        <dbReference type="ARBA" id="ARBA00022741"/>
    </source>
</evidence>
<dbReference type="EMBL" id="MFEN01000005">
    <property type="protein sequence ID" value="OGE84546.1"/>
    <property type="molecule type" value="Genomic_DNA"/>
</dbReference>
<keyword evidence="2" id="KW-0547">Nucleotide-binding</keyword>
<dbReference type="GO" id="GO:0005886">
    <property type="term" value="C:plasma membrane"/>
    <property type="evidence" value="ECO:0007669"/>
    <property type="project" value="TreeGrafter"/>
</dbReference>
<dbReference type="PANTHER" id="PTHR30258:SF3">
    <property type="entry name" value="SLL1921 PROTEIN"/>
    <property type="match status" value="1"/>
</dbReference>
<dbReference type="PROSITE" id="PS00662">
    <property type="entry name" value="T2SP_E"/>
    <property type="match status" value="1"/>
</dbReference>
<gene>
    <name evidence="5" type="ORF">A2846_02280</name>
</gene>
<evidence type="ECO:0000313" key="6">
    <source>
        <dbReference type="Proteomes" id="UP000176339"/>
    </source>
</evidence>